<organism evidence="1 2">
    <name type="scientific">Flavonifractor plautii</name>
    <name type="common">Fusobacterium plautii</name>
    <dbReference type="NCBI Taxonomy" id="292800"/>
    <lineage>
        <taxon>Bacteria</taxon>
        <taxon>Bacillati</taxon>
        <taxon>Bacillota</taxon>
        <taxon>Clostridia</taxon>
        <taxon>Eubacteriales</taxon>
        <taxon>Oscillospiraceae</taxon>
        <taxon>Flavonifractor</taxon>
    </lineage>
</organism>
<accession>A0AAW6CC17</accession>
<dbReference type="AlphaFoldDB" id="A0AAW6CC17"/>
<evidence type="ECO:0000313" key="1">
    <source>
        <dbReference type="EMBL" id="MDB7908634.1"/>
    </source>
</evidence>
<reference evidence="1" key="1">
    <citation type="submission" date="2023-01" db="EMBL/GenBank/DDBJ databases">
        <title>Human gut microbiome strain richness.</title>
        <authorList>
            <person name="Chen-Liaw A."/>
        </authorList>
    </citation>
    <scope>NUCLEOTIDE SEQUENCE</scope>
    <source>
        <strain evidence="1">2225st1_A6_2225SCRN_200828</strain>
    </source>
</reference>
<dbReference type="EMBL" id="JAQLWO010000039">
    <property type="protein sequence ID" value="MDB7908634.1"/>
    <property type="molecule type" value="Genomic_DNA"/>
</dbReference>
<name>A0AAW6CC17_FLAPL</name>
<gene>
    <name evidence="1" type="ORF">PND83_21860</name>
</gene>
<protein>
    <submittedName>
        <fullName evidence="1">Uncharacterized protein</fullName>
    </submittedName>
</protein>
<dbReference type="RefSeq" id="WP_243260192.1">
    <property type="nucleotide sequence ID" value="NZ_CAXUMB010000014.1"/>
</dbReference>
<comment type="caution">
    <text evidence="1">The sequence shown here is derived from an EMBL/GenBank/DDBJ whole genome shotgun (WGS) entry which is preliminary data.</text>
</comment>
<dbReference type="Proteomes" id="UP001211006">
    <property type="component" value="Unassembled WGS sequence"/>
</dbReference>
<proteinExistence type="predicted"/>
<evidence type="ECO:0000313" key="2">
    <source>
        <dbReference type="Proteomes" id="UP001211006"/>
    </source>
</evidence>
<sequence>METSFMYGGANMAVCIECGKEFDVAAVRRKLSREYYKGVYDDQYPDANVCYDCALPDISASWGTGEDQIKDMGSGWDPD</sequence>